<evidence type="ECO:0000256" key="6">
    <source>
        <dbReference type="ARBA" id="ARBA00022889"/>
    </source>
</evidence>
<feature type="chain" id="PRO_5043742309" description="Spondin domain-containing protein" evidence="10">
    <location>
        <begin position="19"/>
        <end position="383"/>
    </location>
</feature>
<evidence type="ECO:0000256" key="1">
    <source>
        <dbReference type="ARBA" id="ARBA00004498"/>
    </source>
</evidence>
<dbReference type="PANTHER" id="PTHR11311:SF15">
    <property type="entry name" value="SPONDIN-2"/>
    <property type="match status" value="1"/>
</dbReference>
<dbReference type="PANTHER" id="PTHR11311">
    <property type="entry name" value="SPONDIN"/>
    <property type="match status" value="1"/>
</dbReference>
<evidence type="ECO:0000256" key="5">
    <source>
        <dbReference type="ARBA" id="ARBA00022729"/>
    </source>
</evidence>
<feature type="signal peptide" evidence="10">
    <location>
        <begin position="1"/>
        <end position="18"/>
    </location>
</feature>
<evidence type="ECO:0000256" key="3">
    <source>
        <dbReference type="ARBA" id="ARBA00022530"/>
    </source>
</evidence>
<dbReference type="AlphaFoldDB" id="A0AAV6TVN4"/>
<protein>
    <recommendedName>
        <fullName evidence="11">Spondin domain-containing protein</fullName>
    </recommendedName>
</protein>
<evidence type="ECO:0000313" key="13">
    <source>
        <dbReference type="Proteomes" id="UP000827092"/>
    </source>
</evidence>
<proteinExistence type="predicted"/>
<keyword evidence="5 10" id="KW-0732">Signal</keyword>
<dbReference type="InterPro" id="IPR036383">
    <property type="entry name" value="TSP1_rpt_sf"/>
</dbReference>
<dbReference type="GO" id="GO:0046872">
    <property type="term" value="F:metal ion binding"/>
    <property type="evidence" value="ECO:0007669"/>
    <property type="project" value="UniProtKB-KW"/>
</dbReference>
<comment type="caution">
    <text evidence="12">The sequence shown here is derived from an EMBL/GenBank/DDBJ whole genome shotgun (WGS) entry which is preliminary data.</text>
</comment>
<keyword evidence="6" id="KW-0130">Cell adhesion</keyword>
<evidence type="ECO:0000256" key="4">
    <source>
        <dbReference type="ARBA" id="ARBA00022723"/>
    </source>
</evidence>
<reference evidence="12 13" key="1">
    <citation type="journal article" date="2022" name="Nat. Ecol. Evol.">
        <title>A masculinizing supergene underlies an exaggerated male reproductive morph in a spider.</title>
        <authorList>
            <person name="Hendrickx F."/>
            <person name="De Corte Z."/>
            <person name="Sonet G."/>
            <person name="Van Belleghem S.M."/>
            <person name="Kostlbacher S."/>
            <person name="Vangestel C."/>
        </authorList>
    </citation>
    <scope>NUCLEOTIDE SEQUENCE [LARGE SCALE GENOMIC DNA]</scope>
    <source>
        <strain evidence="12">W744_W776</strain>
    </source>
</reference>
<dbReference type="SMART" id="SM00209">
    <property type="entry name" value="TSP1"/>
    <property type="match status" value="1"/>
</dbReference>
<dbReference type="PROSITE" id="PS51020">
    <property type="entry name" value="SPONDIN"/>
    <property type="match status" value="1"/>
</dbReference>
<dbReference type="InterPro" id="IPR000884">
    <property type="entry name" value="TSP1_rpt"/>
</dbReference>
<evidence type="ECO:0000256" key="7">
    <source>
        <dbReference type="ARBA" id="ARBA00023157"/>
    </source>
</evidence>
<dbReference type="FunFam" id="2.20.100.10:FF:000019">
    <property type="entry name" value="Thrombospondin type 1 domain containing 7A"/>
    <property type="match status" value="1"/>
</dbReference>
<evidence type="ECO:0000256" key="10">
    <source>
        <dbReference type="SAM" id="SignalP"/>
    </source>
</evidence>
<dbReference type="InterPro" id="IPR051418">
    <property type="entry name" value="Spondin/Thrombospondin_T1"/>
</dbReference>
<keyword evidence="13" id="KW-1185">Reference proteome</keyword>
<keyword evidence="7" id="KW-1015">Disulfide bond</keyword>
<dbReference type="Pfam" id="PF19028">
    <property type="entry name" value="TSP1_spondin"/>
    <property type="match status" value="1"/>
</dbReference>
<feature type="domain" description="Spondin" evidence="11">
    <location>
        <begin position="17"/>
        <end position="204"/>
    </location>
</feature>
<dbReference type="InterPro" id="IPR038678">
    <property type="entry name" value="Spondin_N_sf"/>
</dbReference>
<keyword evidence="4" id="KW-0479">Metal-binding</keyword>
<dbReference type="EMBL" id="JAFNEN010001008">
    <property type="protein sequence ID" value="KAG8175411.1"/>
    <property type="molecule type" value="Genomic_DNA"/>
</dbReference>
<evidence type="ECO:0000259" key="11">
    <source>
        <dbReference type="PROSITE" id="PS51020"/>
    </source>
</evidence>
<evidence type="ECO:0000256" key="9">
    <source>
        <dbReference type="SAM" id="MobiDB-lite"/>
    </source>
</evidence>
<keyword evidence="2" id="KW-0964">Secreted</keyword>
<evidence type="ECO:0000256" key="8">
    <source>
        <dbReference type="ARBA" id="ARBA00023180"/>
    </source>
</evidence>
<dbReference type="GO" id="GO:0007155">
    <property type="term" value="P:cell adhesion"/>
    <property type="evidence" value="ECO:0007669"/>
    <property type="project" value="UniProtKB-KW"/>
</dbReference>
<dbReference type="Gene3D" id="2.60.40.2130">
    <property type="entry name" value="F-spondin domain"/>
    <property type="match status" value="1"/>
</dbReference>
<dbReference type="Gene3D" id="2.20.100.10">
    <property type="entry name" value="Thrombospondin type-1 (TSP1) repeat"/>
    <property type="match status" value="1"/>
</dbReference>
<dbReference type="InterPro" id="IPR009465">
    <property type="entry name" value="Spondin_N"/>
</dbReference>
<keyword evidence="8" id="KW-0325">Glycoprotein</keyword>
<evidence type="ECO:0000256" key="2">
    <source>
        <dbReference type="ARBA" id="ARBA00022525"/>
    </source>
</evidence>
<accession>A0AAV6TVN4</accession>
<feature type="region of interest" description="Disordered" evidence="9">
    <location>
        <begin position="274"/>
        <end position="294"/>
    </location>
</feature>
<dbReference type="Pfam" id="PF06468">
    <property type="entry name" value="Spond_N"/>
    <property type="match status" value="1"/>
</dbReference>
<gene>
    <name evidence="12" type="ORF">JTE90_012203</name>
</gene>
<keyword evidence="3" id="KW-0272">Extracellular matrix</keyword>
<dbReference type="Proteomes" id="UP000827092">
    <property type="component" value="Unassembled WGS sequence"/>
</dbReference>
<dbReference type="GO" id="GO:0031012">
    <property type="term" value="C:extracellular matrix"/>
    <property type="evidence" value="ECO:0007669"/>
    <property type="project" value="TreeGrafter"/>
</dbReference>
<dbReference type="NCBIfam" id="NF038123">
    <property type="entry name" value="NF038123_dom"/>
    <property type="match status" value="1"/>
</dbReference>
<organism evidence="12 13">
    <name type="scientific">Oedothorax gibbosus</name>
    <dbReference type="NCBI Taxonomy" id="931172"/>
    <lineage>
        <taxon>Eukaryota</taxon>
        <taxon>Metazoa</taxon>
        <taxon>Ecdysozoa</taxon>
        <taxon>Arthropoda</taxon>
        <taxon>Chelicerata</taxon>
        <taxon>Arachnida</taxon>
        <taxon>Araneae</taxon>
        <taxon>Araneomorphae</taxon>
        <taxon>Entelegynae</taxon>
        <taxon>Araneoidea</taxon>
        <taxon>Linyphiidae</taxon>
        <taxon>Erigoninae</taxon>
        <taxon>Oedothorax</taxon>
    </lineage>
</organism>
<dbReference type="SUPFAM" id="SSF82895">
    <property type="entry name" value="TSP-1 type 1 repeat"/>
    <property type="match status" value="1"/>
</dbReference>
<comment type="subcellular location">
    <subcellularLocation>
        <location evidence="1">Secreted</location>
        <location evidence="1">Extracellular space</location>
        <location evidence="1">Extracellular matrix</location>
    </subcellularLocation>
</comment>
<evidence type="ECO:0000313" key="12">
    <source>
        <dbReference type="EMBL" id="KAG8175411.1"/>
    </source>
</evidence>
<dbReference type="InterPro" id="IPR044004">
    <property type="entry name" value="TSP1_spondin_dom"/>
</dbReference>
<sequence length="383" mass="43804">MSFMVWLVFVGSCTAVYSSQCPSDVLVMYRMVVHMEWAEETFPKQYPLWRPPAQWSVVVGRSHNASGVLWRLGKTASDSLKVFIETGKSDLLIREGKQQKRGVLSEFFAPPVQKGVGVTEAVFFADALHSKVSAISRITPSPDWFVGVDSFDLCIGNKWLDTVSLDLEPTDGGTDNGYTFSSPKWATEPRSPISHIRSRFPDHPANSFFYPEMENLPRIAYVRFLKLKEFSLSKQMSPEVLGENLLESSVVGVPGPSLFSSPDNELDEFDKSLKQEKKKQKRKKSIMDPAEMNAFRSRPEITMKSKSKNPKKHHYRRKPCRVGEWSEWGNCSKICEFGEQIRTREVIHYASKNGRPCPPLEETRRCRDIEMCRNPTTGFFRWQ</sequence>
<dbReference type="PROSITE" id="PS50092">
    <property type="entry name" value="TSP1"/>
    <property type="match status" value="1"/>
</dbReference>
<name>A0AAV6TVN4_9ARAC</name>